<organism evidence="2 3">
    <name type="scientific">Propylenella binzhouense</name>
    <dbReference type="NCBI Taxonomy" id="2555902"/>
    <lineage>
        <taxon>Bacteria</taxon>
        <taxon>Pseudomonadati</taxon>
        <taxon>Pseudomonadota</taxon>
        <taxon>Alphaproteobacteria</taxon>
        <taxon>Hyphomicrobiales</taxon>
        <taxon>Propylenellaceae</taxon>
        <taxon>Propylenella</taxon>
    </lineage>
</organism>
<dbReference type="Gene3D" id="1.10.700.10">
    <property type="entry name" value="Dioxygenase LigAB, LigA subunit"/>
    <property type="match status" value="1"/>
</dbReference>
<dbReference type="SUPFAM" id="SSF48076">
    <property type="entry name" value="LigA subunit of an aromatic-ring-opening dioxygenase LigAB"/>
    <property type="match status" value="1"/>
</dbReference>
<evidence type="ECO:0000259" key="1">
    <source>
        <dbReference type="Pfam" id="PF07746"/>
    </source>
</evidence>
<feature type="domain" description="Extradiol ring-cleavage dioxygenase LigAB LigA subunit" evidence="1">
    <location>
        <begin position="12"/>
        <end position="78"/>
    </location>
</feature>
<dbReference type="AlphaFoldDB" id="A0A964T6K7"/>
<dbReference type="Proteomes" id="UP000773614">
    <property type="component" value="Unassembled WGS sequence"/>
</dbReference>
<dbReference type="InterPro" id="IPR036622">
    <property type="entry name" value="LigA_sf"/>
</dbReference>
<gene>
    <name evidence="2" type="ORF">E4O86_17390</name>
</gene>
<sequence length="88" mass="10118">MGRGGRMGAYSLNKVLRDINRNPGIREEFFKSKDSVLDRYDLTDEEKRAIRELDIGTLYRSGAHGLILRPFTLLHQVPEPDYLKAIRG</sequence>
<name>A0A964T6K7_9HYPH</name>
<protein>
    <recommendedName>
        <fullName evidence="1">Extradiol ring-cleavage dioxygenase LigAB LigA subunit domain-containing protein</fullName>
    </recommendedName>
</protein>
<reference evidence="2" key="1">
    <citation type="submission" date="2019-03" db="EMBL/GenBank/DDBJ databases">
        <title>Afifella sp. nov., isolated from activated sludge.</title>
        <authorList>
            <person name="Li Q."/>
            <person name="Liu Y."/>
        </authorList>
    </citation>
    <scope>NUCLEOTIDE SEQUENCE</scope>
    <source>
        <strain evidence="2">L72</strain>
    </source>
</reference>
<dbReference type="InterPro" id="IPR011986">
    <property type="entry name" value="Xdiol_dOase_LigA"/>
</dbReference>
<accession>A0A964T6K7</accession>
<dbReference type="Pfam" id="PF07746">
    <property type="entry name" value="LigA"/>
    <property type="match status" value="1"/>
</dbReference>
<proteinExistence type="predicted"/>
<keyword evidence="3" id="KW-1185">Reference proteome</keyword>
<evidence type="ECO:0000313" key="2">
    <source>
        <dbReference type="EMBL" id="MYZ49486.1"/>
    </source>
</evidence>
<evidence type="ECO:0000313" key="3">
    <source>
        <dbReference type="Proteomes" id="UP000773614"/>
    </source>
</evidence>
<dbReference type="EMBL" id="SPKJ01000077">
    <property type="protein sequence ID" value="MYZ49486.1"/>
    <property type="molecule type" value="Genomic_DNA"/>
</dbReference>
<comment type="caution">
    <text evidence="2">The sequence shown here is derived from an EMBL/GenBank/DDBJ whole genome shotgun (WGS) entry which is preliminary data.</text>
</comment>